<evidence type="ECO:0000313" key="2">
    <source>
        <dbReference type="EMBL" id="MCL7036239.1"/>
    </source>
</evidence>
<protein>
    <submittedName>
        <fullName evidence="2">Uncharacterized protein</fullName>
    </submittedName>
</protein>
<keyword evidence="3" id="KW-1185">Reference proteome</keyword>
<organism evidence="2 3">
    <name type="scientific">Papaver nudicaule</name>
    <name type="common">Iceland poppy</name>
    <dbReference type="NCBI Taxonomy" id="74823"/>
    <lineage>
        <taxon>Eukaryota</taxon>
        <taxon>Viridiplantae</taxon>
        <taxon>Streptophyta</taxon>
        <taxon>Embryophyta</taxon>
        <taxon>Tracheophyta</taxon>
        <taxon>Spermatophyta</taxon>
        <taxon>Magnoliopsida</taxon>
        <taxon>Ranunculales</taxon>
        <taxon>Papaveraceae</taxon>
        <taxon>Papaveroideae</taxon>
        <taxon>Papaver</taxon>
    </lineage>
</organism>
<keyword evidence="1" id="KW-1133">Transmembrane helix</keyword>
<name>A0AA41SHY4_PAPNU</name>
<evidence type="ECO:0000256" key="1">
    <source>
        <dbReference type="SAM" id="Phobius"/>
    </source>
</evidence>
<gene>
    <name evidence="2" type="ORF">MKW94_019299</name>
</gene>
<accession>A0AA41SHY4</accession>
<dbReference type="Proteomes" id="UP001177140">
    <property type="component" value="Unassembled WGS sequence"/>
</dbReference>
<feature type="transmembrane region" description="Helical" evidence="1">
    <location>
        <begin position="12"/>
        <end position="34"/>
    </location>
</feature>
<dbReference type="AlphaFoldDB" id="A0AA41SHY4"/>
<keyword evidence="1" id="KW-0472">Membrane</keyword>
<reference evidence="2" key="1">
    <citation type="submission" date="2022-03" db="EMBL/GenBank/DDBJ databases">
        <title>A functionally conserved STORR gene fusion in Papaver species that diverged 16.8 million years ago.</title>
        <authorList>
            <person name="Catania T."/>
        </authorList>
    </citation>
    <scope>NUCLEOTIDE SEQUENCE</scope>
    <source>
        <strain evidence="2">S-191538</strain>
    </source>
</reference>
<keyword evidence="1" id="KW-0812">Transmembrane</keyword>
<dbReference type="EMBL" id="JAJJMA010165630">
    <property type="protein sequence ID" value="MCL7036239.1"/>
    <property type="molecule type" value="Genomic_DNA"/>
</dbReference>
<comment type="caution">
    <text evidence="2">The sequence shown here is derived from an EMBL/GenBank/DDBJ whole genome shotgun (WGS) entry which is preliminary data.</text>
</comment>
<evidence type="ECO:0000313" key="3">
    <source>
        <dbReference type="Proteomes" id="UP001177140"/>
    </source>
</evidence>
<sequence length="94" mass="10221">MAKAHFSSSSPAFIGFVIVLMVLHLGNVNGWVLLCDVNREDNRQITVTSCDNCESSCQDNVSRGLISGFRDTRCSGSILEAIGFDIYHACSCCL</sequence>
<proteinExistence type="predicted"/>